<evidence type="ECO:0008006" key="5">
    <source>
        <dbReference type="Google" id="ProtNLM"/>
    </source>
</evidence>
<dbReference type="InterPro" id="IPR033207">
    <property type="entry name" value="CCP110"/>
</dbReference>
<sequence>MHKPQYTSCIYIGGLPILPPLMTAEIRQEMQKYKQLAAGIEQKISQRKDSFTQSEAIDSTSDPVTSVIPIVSDSQQFFPPENNEVDHPKDSPKTDIDNQSINENDKSLNRSVRRNSYTLETPSPQLMALLRSNQIEDVSISQNSNSESFTEVSKLSNSAKKQRTSSGQCYNANYDVSCPNHKPPESSTGALSTASDNETISSDIESIVTLDESAKRVVDSRSQISCNSESIPNQLVHDQLSPCLDDESSLDVSKIKDLKLSSRERSLRNTPKSRPFIKAKKKDINMELRKAFLRKTGVSREGTSLSLPTSLRSSPEPKTWFCSTENISSSPSRIPLSTKIPQRYHKLSERSQCSFKNTTIRNHLNEAKKVSRIKHERLFSSLIEDKMNISDDSKSILNQSKLPVYMPLRRSSLGFVPFKPDIPPKKNKPSSLCRRPHLNSKKSDLQLNINERENLRNFETDHHSDTSSFGSSICTKEIVMDENKNMQYELPNLNESFKKSLHVSEEDVPLSPINSNIVNCTTNGRNINKSQSRTSLQNVKNLQETCNESIYLHLSPPCSHSDVESLIDESPVIKSSPFQANSSPGRNSNIAQVLDRTPPTNFADLTNNNRKSASGGSRESNRSRKQLDFNPKNAKTLSTNNSLNNSFCDTISLSGSEFNDASVSSFRDRESSILSDAEVSDKTLSILLQELQTKHQQQMELLKQKQIEEQNLLEQKQKKITETILLNLSNGLSSSSTSPKSAKSEKSAKIPPSYDEIPVNRGITPLPSSDSASMTFFSSTPGFKQTSNSGLAITRYSLPPNMSKMVPNKIWFMNNVPATKFYPKKSYNELEIKAATIIQAGIRGYFVRRLMKTERVQLLIEMIQKSIKCALEIQQEPSPTLADYEFHARLIQQVTKACYEIHEIFIIYPQTEKFAIIAADRLKKSQKLNNSTPTVKPLSAATRRSLQRKFSQSSNDSFAQVPKKPYRSRSHTFTSSSYHEDLPKKKRYVRSATSFNLKKSQRSTHDTRVTNEMKRRVPWR</sequence>
<accession>A0A9P0F7N4</accession>
<dbReference type="GO" id="GO:0032053">
    <property type="term" value="P:ciliary basal body organization"/>
    <property type="evidence" value="ECO:0007669"/>
    <property type="project" value="TreeGrafter"/>
</dbReference>
<dbReference type="GO" id="GO:0032465">
    <property type="term" value="P:regulation of cytokinesis"/>
    <property type="evidence" value="ECO:0007669"/>
    <property type="project" value="InterPro"/>
</dbReference>
<feature type="region of interest" description="Disordered" evidence="2">
    <location>
        <begin position="73"/>
        <end position="120"/>
    </location>
</feature>
<organism evidence="3 4">
    <name type="scientific">Bemisia tabaci</name>
    <name type="common">Sweetpotato whitefly</name>
    <name type="synonym">Aleurodes tabaci</name>
    <dbReference type="NCBI Taxonomy" id="7038"/>
    <lineage>
        <taxon>Eukaryota</taxon>
        <taxon>Metazoa</taxon>
        <taxon>Ecdysozoa</taxon>
        <taxon>Arthropoda</taxon>
        <taxon>Hexapoda</taxon>
        <taxon>Insecta</taxon>
        <taxon>Pterygota</taxon>
        <taxon>Neoptera</taxon>
        <taxon>Paraneoptera</taxon>
        <taxon>Hemiptera</taxon>
        <taxon>Sternorrhyncha</taxon>
        <taxon>Aleyrodoidea</taxon>
        <taxon>Aleyrodidae</taxon>
        <taxon>Aleyrodinae</taxon>
        <taxon>Bemisia</taxon>
    </lineage>
</organism>
<evidence type="ECO:0000256" key="2">
    <source>
        <dbReference type="SAM" id="MobiDB-lite"/>
    </source>
</evidence>
<evidence type="ECO:0000256" key="1">
    <source>
        <dbReference type="SAM" id="Coils"/>
    </source>
</evidence>
<dbReference type="PANTHER" id="PTHR13594:SF1">
    <property type="entry name" value="CENTRIOLAR COILED-COIL PROTEIN OF 110 KDA"/>
    <property type="match status" value="1"/>
</dbReference>
<feature type="compositionally biased region" description="Basic and acidic residues" evidence="2">
    <location>
        <begin position="84"/>
        <end position="96"/>
    </location>
</feature>
<protein>
    <recommendedName>
        <fullName evidence="5">Centriolar coiled-coil protein of 110 kDa</fullName>
    </recommendedName>
</protein>
<feature type="region of interest" description="Disordered" evidence="2">
    <location>
        <begin position="928"/>
        <end position="979"/>
    </location>
</feature>
<feature type="region of interest" description="Disordered" evidence="2">
    <location>
        <begin position="139"/>
        <end position="166"/>
    </location>
</feature>
<dbReference type="GO" id="GO:0005814">
    <property type="term" value="C:centriole"/>
    <property type="evidence" value="ECO:0007669"/>
    <property type="project" value="InterPro"/>
</dbReference>
<keyword evidence="1" id="KW-0175">Coiled coil</keyword>
<feature type="region of interest" description="Disordered" evidence="2">
    <location>
        <begin position="731"/>
        <end position="760"/>
    </location>
</feature>
<feature type="compositionally biased region" description="Polar residues" evidence="2">
    <location>
        <begin position="598"/>
        <end position="618"/>
    </location>
</feature>
<dbReference type="AlphaFoldDB" id="A0A9P0F7N4"/>
<name>A0A9P0F7N4_BEMTA</name>
<feature type="region of interest" description="Disordered" evidence="2">
    <location>
        <begin position="45"/>
        <end position="64"/>
    </location>
</feature>
<dbReference type="GO" id="GO:0007099">
    <property type="term" value="P:centriole replication"/>
    <property type="evidence" value="ECO:0007669"/>
    <property type="project" value="InterPro"/>
</dbReference>
<dbReference type="SMART" id="SM00015">
    <property type="entry name" value="IQ"/>
    <property type="match status" value="1"/>
</dbReference>
<evidence type="ECO:0000313" key="3">
    <source>
        <dbReference type="EMBL" id="CAH0392556.1"/>
    </source>
</evidence>
<dbReference type="KEGG" id="btab:109042034"/>
<feature type="compositionally biased region" description="Low complexity" evidence="2">
    <location>
        <begin position="731"/>
        <end position="741"/>
    </location>
</feature>
<dbReference type="PANTHER" id="PTHR13594">
    <property type="entry name" value="CENTRIOLAR COILED-COIL PROTEIN OF 110 KDA"/>
    <property type="match status" value="1"/>
</dbReference>
<feature type="compositionally biased region" description="Polar residues" evidence="2">
    <location>
        <begin position="942"/>
        <end position="958"/>
    </location>
</feature>
<feature type="compositionally biased region" description="Polar residues" evidence="2">
    <location>
        <begin position="51"/>
        <end position="64"/>
    </location>
</feature>
<dbReference type="GO" id="GO:1903723">
    <property type="term" value="P:negative regulation of centriole elongation"/>
    <property type="evidence" value="ECO:0007669"/>
    <property type="project" value="TreeGrafter"/>
</dbReference>
<evidence type="ECO:0000313" key="4">
    <source>
        <dbReference type="Proteomes" id="UP001152759"/>
    </source>
</evidence>
<feature type="coiled-coil region" evidence="1">
    <location>
        <begin position="688"/>
        <end position="719"/>
    </location>
</feature>
<dbReference type="InterPro" id="IPR000048">
    <property type="entry name" value="IQ_motif_EF-hand-BS"/>
</dbReference>
<dbReference type="CDD" id="cd23767">
    <property type="entry name" value="IQCD"/>
    <property type="match status" value="1"/>
</dbReference>
<feature type="region of interest" description="Disordered" evidence="2">
    <location>
        <begin position="417"/>
        <end position="440"/>
    </location>
</feature>
<feature type="compositionally biased region" description="Basic and acidic residues" evidence="2">
    <location>
        <begin position="1003"/>
        <end position="1020"/>
    </location>
</feature>
<dbReference type="EMBL" id="OU963867">
    <property type="protein sequence ID" value="CAH0392556.1"/>
    <property type="molecule type" value="Genomic_DNA"/>
</dbReference>
<dbReference type="Proteomes" id="UP001152759">
    <property type="component" value="Chromosome 6"/>
</dbReference>
<feature type="region of interest" description="Disordered" evidence="2">
    <location>
        <begin position="598"/>
        <end position="640"/>
    </location>
</feature>
<gene>
    <name evidence="3" type="ORF">BEMITA_LOCUS11065</name>
</gene>
<dbReference type="PROSITE" id="PS50096">
    <property type="entry name" value="IQ"/>
    <property type="match status" value="1"/>
</dbReference>
<reference evidence="3" key="1">
    <citation type="submission" date="2021-12" db="EMBL/GenBank/DDBJ databases">
        <authorList>
            <person name="King R."/>
        </authorList>
    </citation>
    <scope>NUCLEOTIDE SEQUENCE</scope>
</reference>
<feature type="region of interest" description="Disordered" evidence="2">
    <location>
        <begin position="993"/>
        <end position="1020"/>
    </location>
</feature>
<dbReference type="Pfam" id="PF16025">
    <property type="entry name" value="CaM_bind"/>
    <property type="match status" value="1"/>
</dbReference>
<keyword evidence="4" id="KW-1185">Reference proteome</keyword>
<dbReference type="Pfam" id="PF00612">
    <property type="entry name" value="IQ"/>
    <property type="match status" value="1"/>
</dbReference>
<proteinExistence type="predicted"/>